<dbReference type="InterPro" id="IPR009057">
    <property type="entry name" value="Homeodomain-like_sf"/>
</dbReference>
<keyword evidence="2" id="KW-1185">Reference proteome</keyword>
<dbReference type="Proteomes" id="UP000183940">
    <property type="component" value="Unassembled WGS sequence"/>
</dbReference>
<dbReference type="Gene3D" id="1.10.10.10">
    <property type="entry name" value="Winged helix-like DNA-binding domain superfamily/Winged helix DNA-binding domain"/>
    <property type="match status" value="1"/>
</dbReference>
<accession>A0A1L9QLV8</accession>
<sequence>MKAYSIDLRQKIIDTYYNQPISQRQLATRFCVALSLVQKLLKQYRLTGNVAPQPHRGGVKLKLKEE</sequence>
<dbReference type="SUPFAM" id="SSF46689">
    <property type="entry name" value="Homeodomain-like"/>
    <property type="match status" value="1"/>
</dbReference>
<proteinExistence type="predicted"/>
<gene>
    <name evidence="1" type="ORF">BI308_20515</name>
</gene>
<dbReference type="EMBL" id="MLAW01000047">
    <property type="protein sequence ID" value="OJJ20685.1"/>
    <property type="molecule type" value="Genomic_DNA"/>
</dbReference>
<evidence type="ECO:0000313" key="2">
    <source>
        <dbReference type="Proteomes" id="UP000183940"/>
    </source>
</evidence>
<dbReference type="InterPro" id="IPR036388">
    <property type="entry name" value="WH-like_DNA-bd_sf"/>
</dbReference>
<evidence type="ECO:0000313" key="1">
    <source>
        <dbReference type="EMBL" id="OJJ20685.1"/>
    </source>
</evidence>
<protein>
    <recommendedName>
        <fullName evidence="3">Transposase</fullName>
    </recommendedName>
</protein>
<organism evidence="1 2">
    <name type="scientific">Roseofilum reptotaenium AO1-A</name>
    <dbReference type="NCBI Taxonomy" id="1925591"/>
    <lineage>
        <taxon>Bacteria</taxon>
        <taxon>Bacillati</taxon>
        <taxon>Cyanobacteriota</taxon>
        <taxon>Cyanophyceae</taxon>
        <taxon>Desertifilales</taxon>
        <taxon>Desertifilaceae</taxon>
        <taxon>Roseofilum</taxon>
    </lineage>
</organism>
<dbReference type="AlphaFoldDB" id="A0A1L9QLV8"/>
<dbReference type="STRING" id="1925591.BI308_20515"/>
<evidence type="ECO:0008006" key="3">
    <source>
        <dbReference type="Google" id="ProtNLM"/>
    </source>
</evidence>
<name>A0A1L9QLV8_9CYAN</name>
<comment type="caution">
    <text evidence="1">The sequence shown here is derived from an EMBL/GenBank/DDBJ whole genome shotgun (WGS) entry which is preliminary data.</text>
</comment>
<reference evidence="1" key="1">
    <citation type="submission" date="2016-10" db="EMBL/GenBank/DDBJ databases">
        <title>CRISPR-Cas defence system in Roseofilum reptotaenium: evidence of a bacteriophage-cyanobacterium arms race in the coral black band disease.</title>
        <authorList>
            <person name="Buerger P."/>
            <person name="Wood-Charlson E.M."/>
            <person name="Weynberg K.D."/>
            <person name="Willis B."/>
            <person name="Van Oppen M.J."/>
        </authorList>
    </citation>
    <scope>NUCLEOTIDE SEQUENCE [LARGE SCALE GENOMIC DNA]</scope>
    <source>
        <strain evidence="1">AO1-A</strain>
    </source>
</reference>